<keyword evidence="5" id="KW-1185">Reference proteome</keyword>
<dbReference type="OrthoDB" id="10064100at2759"/>
<dbReference type="Pfam" id="PF20888">
    <property type="entry name" value="SVN"/>
    <property type="match status" value="1"/>
</dbReference>
<proteinExistence type="predicted"/>
<protein>
    <recommendedName>
        <fullName evidence="3">U-box domain-containing protein</fullName>
    </recommendedName>
</protein>
<dbReference type="GO" id="GO:0016567">
    <property type="term" value="P:protein ubiquitination"/>
    <property type="evidence" value="ECO:0007669"/>
    <property type="project" value="UniProtKB-UniPathway"/>
</dbReference>
<evidence type="ECO:0000313" key="5">
    <source>
        <dbReference type="Proteomes" id="UP000612055"/>
    </source>
</evidence>
<dbReference type="SMART" id="SM00504">
    <property type="entry name" value="Ubox"/>
    <property type="match status" value="1"/>
</dbReference>
<dbReference type="InterPro" id="IPR003613">
    <property type="entry name" value="Ubox_domain"/>
</dbReference>
<gene>
    <name evidence="4" type="ORF">HYH03_010373</name>
</gene>
<dbReference type="GO" id="GO:0004842">
    <property type="term" value="F:ubiquitin-protein transferase activity"/>
    <property type="evidence" value="ECO:0007669"/>
    <property type="project" value="InterPro"/>
</dbReference>
<reference evidence="4" key="1">
    <citation type="journal article" date="2020" name="bioRxiv">
        <title>Comparative genomics of Chlamydomonas.</title>
        <authorList>
            <person name="Craig R.J."/>
            <person name="Hasan A.R."/>
            <person name="Ness R.W."/>
            <person name="Keightley P.D."/>
        </authorList>
    </citation>
    <scope>NUCLEOTIDE SEQUENCE</scope>
    <source>
        <strain evidence="4">CCAP 11/70</strain>
    </source>
</reference>
<dbReference type="CDD" id="cd16655">
    <property type="entry name" value="RING-Ubox_WDSUB1-like"/>
    <property type="match status" value="1"/>
</dbReference>
<dbReference type="SUPFAM" id="SSF57850">
    <property type="entry name" value="RING/U-box"/>
    <property type="match status" value="1"/>
</dbReference>
<dbReference type="Proteomes" id="UP000612055">
    <property type="component" value="Unassembled WGS sequence"/>
</dbReference>
<accession>A0A835XZN7</accession>
<feature type="region of interest" description="Disordered" evidence="1">
    <location>
        <begin position="281"/>
        <end position="310"/>
    </location>
</feature>
<dbReference type="EMBL" id="JAEHOE010000054">
    <property type="protein sequence ID" value="KAG2491376.1"/>
    <property type="molecule type" value="Genomic_DNA"/>
</dbReference>
<keyword evidence="2" id="KW-0732">Signal</keyword>
<sequence length="532" mass="55168">MSSGLRHLKLAATLILALLAVVELEAAQGPGGCSSPDHYVNEAVNPRGPHRCSDDCECDGARQCSDVGWCSGVARVAAAPAPSPSALSLHPPNRTATSRFFCGSPERVYLDSSSDLELVQAGYPFVGFRVNTSGPVIELASFYRNSTDAVPTFGSLTSLGYFFSYEYYASRGSQELRLESSWGLASPDRVVAISVCCGRDTPSQEGSDPEPWQLRFRTAVGQVEAVGGTGGNCSASAWEEVPPGFLLAGVVWQSSPADANATSSRLAFIYAEPHPDTWAYAGPFTSVPSPPKPPPPPSRDPAYGSMYDDGSDGGSRSGLIVGVCIGSLALAAVMSFCTARARQLQRQSRGANSTAAAAVAGGDVEAAQTAASRPMVPEALSPNWGVVPLHAGGVPAAQPPTGLLGGWAQGVEASKPAAPAEGWAAGGVAVLGLVLEPCPGAGGLQEVVTAVHVPPAFVCPITQDVMSDPCVAADGFTYERAAIATWLERAAAAGAPPRSPLTNLPLPHAHVVPNMLLRQQIDEWRRAQQAQG</sequence>
<dbReference type="InterPro" id="IPR052085">
    <property type="entry name" value="WD-SAM-U-box"/>
</dbReference>
<dbReference type="Pfam" id="PF04564">
    <property type="entry name" value="U-box"/>
    <property type="match status" value="1"/>
</dbReference>
<evidence type="ECO:0000256" key="1">
    <source>
        <dbReference type="SAM" id="MobiDB-lite"/>
    </source>
</evidence>
<name>A0A835XZN7_9CHLO</name>
<dbReference type="InterPro" id="IPR013083">
    <property type="entry name" value="Znf_RING/FYVE/PHD"/>
</dbReference>
<dbReference type="PANTHER" id="PTHR46573:SF1">
    <property type="entry name" value="WD REPEAT, SAM AND U-BOX DOMAIN-CONTAINING PROTEIN 1"/>
    <property type="match status" value="1"/>
</dbReference>
<organism evidence="4 5">
    <name type="scientific">Edaphochlamys debaryana</name>
    <dbReference type="NCBI Taxonomy" id="47281"/>
    <lineage>
        <taxon>Eukaryota</taxon>
        <taxon>Viridiplantae</taxon>
        <taxon>Chlorophyta</taxon>
        <taxon>core chlorophytes</taxon>
        <taxon>Chlorophyceae</taxon>
        <taxon>CS clade</taxon>
        <taxon>Chlamydomonadales</taxon>
        <taxon>Chlamydomonadales incertae sedis</taxon>
        <taxon>Edaphochlamys</taxon>
    </lineage>
</organism>
<dbReference type="InterPro" id="IPR049004">
    <property type="entry name" value="SVN-like_dom"/>
</dbReference>
<dbReference type="PROSITE" id="PS51698">
    <property type="entry name" value="U_BOX"/>
    <property type="match status" value="1"/>
</dbReference>
<feature type="compositionally biased region" description="Pro residues" evidence="1">
    <location>
        <begin position="288"/>
        <end position="299"/>
    </location>
</feature>
<dbReference type="AlphaFoldDB" id="A0A835XZN7"/>
<evidence type="ECO:0000313" key="4">
    <source>
        <dbReference type="EMBL" id="KAG2491376.1"/>
    </source>
</evidence>
<dbReference type="PANTHER" id="PTHR46573">
    <property type="entry name" value="WD REPEAT, SAM AND U-BOX DOMAIN-CONTAINING PROTEIN 1"/>
    <property type="match status" value="1"/>
</dbReference>
<feature type="domain" description="U-box" evidence="3">
    <location>
        <begin position="452"/>
        <end position="531"/>
    </location>
</feature>
<comment type="caution">
    <text evidence="4">The sequence shown here is derived from an EMBL/GenBank/DDBJ whole genome shotgun (WGS) entry which is preliminary data.</text>
</comment>
<feature type="chain" id="PRO_5032884567" description="U-box domain-containing protein" evidence="2">
    <location>
        <begin position="27"/>
        <end position="532"/>
    </location>
</feature>
<evidence type="ECO:0000259" key="3">
    <source>
        <dbReference type="PROSITE" id="PS51698"/>
    </source>
</evidence>
<evidence type="ECO:0000256" key="2">
    <source>
        <dbReference type="SAM" id="SignalP"/>
    </source>
</evidence>
<dbReference type="UniPathway" id="UPA00143"/>
<feature type="signal peptide" evidence="2">
    <location>
        <begin position="1"/>
        <end position="26"/>
    </location>
</feature>
<dbReference type="Gene3D" id="3.30.40.10">
    <property type="entry name" value="Zinc/RING finger domain, C3HC4 (zinc finger)"/>
    <property type="match status" value="1"/>
</dbReference>